<dbReference type="AlphaFoldDB" id="A0A1I4R112"/>
<feature type="domain" description="Multidrug resistance protein MdtA-like barrel-sandwich hybrid" evidence="3">
    <location>
        <begin position="64"/>
        <end position="241"/>
    </location>
</feature>
<name>A0A1I4R112_9GAMM</name>
<proteinExistence type="inferred from homology"/>
<evidence type="ECO:0000313" key="4">
    <source>
        <dbReference type="EMBL" id="SFM45640.1"/>
    </source>
</evidence>
<dbReference type="PANTHER" id="PTHR30469:SF15">
    <property type="entry name" value="HLYD FAMILY OF SECRETION PROTEINS"/>
    <property type="match status" value="1"/>
</dbReference>
<reference evidence="5" key="1">
    <citation type="submission" date="2016-10" db="EMBL/GenBank/DDBJ databases">
        <authorList>
            <person name="Varghese N."/>
            <person name="Submissions S."/>
        </authorList>
    </citation>
    <scope>NUCLEOTIDE SEQUENCE [LARGE SCALE GENOMIC DNA]</scope>
    <source>
        <strain evidence="5">CGMCC 1.6775</strain>
    </source>
</reference>
<dbReference type="OrthoDB" id="8524475at2"/>
<dbReference type="InterPro" id="IPR058625">
    <property type="entry name" value="MdtA-like_BSH"/>
</dbReference>
<feature type="coiled-coil region" evidence="2">
    <location>
        <begin position="105"/>
        <end position="153"/>
    </location>
</feature>
<evidence type="ECO:0000313" key="5">
    <source>
        <dbReference type="Proteomes" id="UP000199339"/>
    </source>
</evidence>
<evidence type="ECO:0000256" key="2">
    <source>
        <dbReference type="SAM" id="Coils"/>
    </source>
</evidence>
<gene>
    <name evidence="4" type="ORF">SAMN04487961_0326</name>
</gene>
<dbReference type="GO" id="GO:1990281">
    <property type="term" value="C:efflux pump complex"/>
    <property type="evidence" value="ECO:0007669"/>
    <property type="project" value="TreeGrafter"/>
</dbReference>
<dbReference type="Proteomes" id="UP000199339">
    <property type="component" value="Unassembled WGS sequence"/>
</dbReference>
<keyword evidence="2" id="KW-0175">Coiled coil</keyword>
<evidence type="ECO:0000256" key="1">
    <source>
        <dbReference type="ARBA" id="ARBA00009477"/>
    </source>
</evidence>
<keyword evidence="5" id="KW-1185">Reference proteome</keyword>
<dbReference type="GO" id="GO:0015562">
    <property type="term" value="F:efflux transmembrane transporter activity"/>
    <property type="evidence" value="ECO:0007669"/>
    <property type="project" value="TreeGrafter"/>
</dbReference>
<dbReference type="Gene3D" id="2.40.50.100">
    <property type="match status" value="1"/>
</dbReference>
<evidence type="ECO:0000259" key="3">
    <source>
        <dbReference type="Pfam" id="PF25917"/>
    </source>
</evidence>
<accession>A0A1I4R112</accession>
<dbReference type="EMBL" id="FOUR01000001">
    <property type="protein sequence ID" value="SFM45640.1"/>
    <property type="molecule type" value="Genomic_DNA"/>
</dbReference>
<dbReference type="Gene3D" id="2.40.30.170">
    <property type="match status" value="1"/>
</dbReference>
<comment type="similarity">
    <text evidence="1">Belongs to the membrane fusion protein (MFP) (TC 8.A.1) family.</text>
</comment>
<dbReference type="Pfam" id="PF25917">
    <property type="entry name" value="BSH_RND"/>
    <property type="match status" value="1"/>
</dbReference>
<dbReference type="Gene3D" id="1.10.287.470">
    <property type="entry name" value="Helix hairpin bin"/>
    <property type="match status" value="1"/>
</dbReference>
<dbReference type="SUPFAM" id="SSF111369">
    <property type="entry name" value="HlyD-like secretion proteins"/>
    <property type="match status" value="2"/>
</dbReference>
<sequence>MLKRLLPLIILAIGVAGFVFLKATRPEPAEVSASERSWQVDVQTVQPGTHTPILPLYGEIVAPEQVDITATLAGRVAERPVAEGQDVREGDLLLALSDADIAPVLAQARAQVADLEAQIRSEQVRFRNDRRALESEQAILENARRQFERIESLVARNLASRENLEAATDGLARAELTVSTRQRAIDEHPARLQSLEAKLEQARANLDSVQRDAERARVVAPFDGVVTGIQVATGDQVARNERLLSIYPTEGLELRARVPEVFQAELLDALARGDQLVAAADTGHQFRLVRFAGLADPAGTEAILELIGEPGGLRPGGLLPVVLQRPPRPDTVAVPFSALYGAGSVYLMDDEGRMQRVEVQRIGEARSSNGERQLLIAGEGLVPGSRLITTHLPNAITGLKVTVAEPAGESGQ</sequence>
<dbReference type="RefSeq" id="WP_091997897.1">
    <property type="nucleotide sequence ID" value="NZ_FOUR01000001.1"/>
</dbReference>
<organism evidence="4 5">
    <name type="scientific">Marinobacter pelagius</name>
    <dbReference type="NCBI Taxonomy" id="379482"/>
    <lineage>
        <taxon>Bacteria</taxon>
        <taxon>Pseudomonadati</taxon>
        <taxon>Pseudomonadota</taxon>
        <taxon>Gammaproteobacteria</taxon>
        <taxon>Pseudomonadales</taxon>
        <taxon>Marinobacteraceae</taxon>
        <taxon>Marinobacter</taxon>
    </lineage>
</organism>
<feature type="coiled-coil region" evidence="2">
    <location>
        <begin position="185"/>
        <end position="219"/>
    </location>
</feature>
<dbReference type="PANTHER" id="PTHR30469">
    <property type="entry name" value="MULTIDRUG RESISTANCE PROTEIN MDTA"/>
    <property type="match status" value="1"/>
</dbReference>
<protein>
    <submittedName>
        <fullName evidence="4">HlyD family secretion protein</fullName>
    </submittedName>
</protein>